<dbReference type="InterPro" id="IPR036086">
    <property type="entry name" value="ParB/Sulfiredoxin_sf"/>
</dbReference>
<name>A0A1G5S489_PSEXY</name>
<sequence>MAVKKGGLGKGLDSLIVNKNEGVVAVNPEQHGAPVEVDINKVEPNKLQPRKNFDEDKLQDLAENIKIHGIINPLIVQDRGKYYEIIGGERRWRAARLAGFKKVPVIIMNLSEQEFVEISLIDNIQREQLNPIEEAMAFARLIDEFKLKQDEVAERVSKSRTTITNALRLLKLDKRVQDMIVDDKLTTGHARAMLAITDPDKQYEFAERAFDEKMSVRDVEREVKKLINDKKSDKKSKAAELDPQLVAVYEQTQEKLKGVLGTKVFINAKDNKSGRLEIEYYSQDELNRIVDLLESIK</sequence>
<dbReference type="Gene3D" id="3.90.1530.30">
    <property type="match status" value="1"/>
</dbReference>
<dbReference type="Gene3D" id="1.10.10.2830">
    <property type="match status" value="1"/>
</dbReference>
<evidence type="ECO:0000313" key="6">
    <source>
        <dbReference type="EMBL" id="SCZ80650.1"/>
    </source>
</evidence>
<keyword evidence="4" id="KW-0238">DNA-binding</keyword>
<dbReference type="InterPro" id="IPR050336">
    <property type="entry name" value="Chromosome_partition/occlusion"/>
</dbReference>
<dbReference type="FunFam" id="3.90.1530.30:FF:000001">
    <property type="entry name" value="Chromosome partitioning protein ParB"/>
    <property type="match status" value="1"/>
</dbReference>
<reference evidence="6 7" key="1">
    <citation type="submission" date="2016-10" db="EMBL/GenBank/DDBJ databases">
        <authorList>
            <person name="de Groot N.N."/>
        </authorList>
    </citation>
    <scope>NUCLEOTIDE SEQUENCE [LARGE SCALE GENOMIC DNA]</scope>
    <source>
        <strain evidence="6 7">DSM 10317</strain>
    </source>
</reference>
<dbReference type="GO" id="GO:0009295">
    <property type="term" value="C:nucleoid"/>
    <property type="evidence" value="ECO:0007669"/>
    <property type="project" value="UniProtKB-SubCell"/>
</dbReference>
<proteinExistence type="inferred from homology"/>
<gene>
    <name evidence="6" type="ORF">SAMN02910350_02403</name>
</gene>
<evidence type="ECO:0000259" key="5">
    <source>
        <dbReference type="SMART" id="SM00470"/>
    </source>
</evidence>
<dbReference type="SUPFAM" id="SSF109709">
    <property type="entry name" value="KorB DNA-binding domain-like"/>
    <property type="match status" value="1"/>
</dbReference>
<dbReference type="Proteomes" id="UP000199428">
    <property type="component" value="Unassembled WGS sequence"/>
</dbReference>
<comment type="similarity">
    <text evidence="2">Belongs to the ParB family.</text>
</comment>
<evidence type="ECO:0000256" key="3">
    <source>
        <dbReference type="ARBA" id="ARBA00022829"/>
    </source>
</evidence>
<dbReference type="GO" id="GO:0003677">
    <property type="term" value="F:DNA binding"/>
    <property type="evidence" value="ECO:0007669"/>
    <property type="project" value="UniProtKB-KW"/>
</dbReference>
<dbReference type="FunFam" id="1.10.10.2830:FF:000001">
    <property type="entry name" value="Chromosome partitioning protein ParB"/>
    <property type="match status" value="1"/>
</dbReference>
<dbReference type="Pfam" id="PF17762">
    <property type="entry name" value="HTH_ParB"/>
    <property type="match status" value="1"/>
</dbReference>
<feature type="domain" description="ParB-like N-terminal" evidence="5">
    <location>
        <begin position="35"/>
        <end position="124"/>
    </location>
</feature>
<dbReference type="GO" id="GO:0045881">
    <property type="term" value="P:positive regulation of sporulation resulting in formation of a cellular spore"/>
    <property type="evidence" value="ECO:0007669"/>
    <property type="project" value="TreeGrafter"/>
</dbReference>
<dbReference type="InterPro" id="IPR057240">
    <property type="entry name" value="ParB_dimer_C"/>
</dbReference>
<dbReference type="PANTHER" id="PTHR33375:SF1">
    <property type="entry name" value="CHROMOSOME-PARTITIONING PROTEIN PARB-RELATED"/>
    <property type="match status" value="1"/>
</dbReference>
<dbReference type="InterPro" id="IPR004437">
    <property type="entry name" value="ParB/RepB/Spo0J"/>
</dbReference>
<dbReference type="EMBL" id="FMWK01000015">
    <property type="protein sequence ID" value="SCZ80650.1"/>
    <property type="molecule type" value="Genomic_DNA"/>
</dbReference>
<protein>
    <submittedName>
        <fullName evidence="6">Chromosome partitioning protein, ParB family</fullName>
    </submittedName>
</protein>
<comment type="subcellular location">
    <subcellularLocation>
        <location evidence="1">Cytoplasm</location>
        <location evidence="1">Nucleoid</location>
    </subcellularLocation>
</comment>
<dbReference type="SMART" id="SM00470">
    <property type="entry name" value="ParB"/>
    <property type="match status" value="1"/>
</dbReference>
<organism evidence="6 7">
    <name type="scientific">Pseudobutyrivibrio xylanivorans</name>
    <dbReference type="NCBI Taxonomy" id="185007"/>
    <lineage>
        <taxon>Bacteria</taxon>
        <taxon>Bacillati</taxon>
        <taxon>Bacillota</taxon>
        <taxon>Clostridia</taxon>
        <taxon>Lachnospirales</taxon>
        <taxon>Lachnospiraceae</taxon>
        <taxon>Pseudobutyrivibrio</taxon>
    </lineage>
</organism>
<accession>A0A1G5S489</accession>
<keyword evidence="3" id="KW-0159">Chromosome partition</keyword>
<dbReference type="InterPro" id="IPR003115">
    <property type="entry name" value="ParB_N"/>
</dbReference>
<evidence type="ECO:0000256" key="4">
    <source>
        <dbReference type="ARBA" id="ARBA00023125"/>
    </source>
</evidence>
<dbReference type="NCBIfam" id="TIGR00180">
    <property type="entry name" value="parB_part"/>
    <property type="match status" value="1"/>
</dbReference>
<evidence type="ECO:0000256" key="1">
    <source>
        <dbReference type="ARBA" id="ARBA00004453"/>
    </source>
</evidence>
<dbReference type="GO" id="GO:0007059">
    <property type="term" value="P:chromosome segregation"/>
    <property type="evidence" value="ECO:0007669"/>
    <property type="project" value="UniProtKB-KW"/>
</dbReference>
<dbReference type="CDD" id="cd16393">
    <property type="entry name" value="SPO0J_N"/>
    <property type="match status" value="1"/>
</dbReference>
<dbReference type="GO" id="GO:0005694">
    <property type="term" value="C:chromosome"/>
    <property type="evidence" value="ECO:0007669"/>
    <property type="project" value="TreeGrafter"/>
</dbReference>
<dbReference type="InterPro" id="IPR041468">
    <property type="entry name" value="HTH_ParB/Spo0J"/>
</dbReference>
<dbReference type="SUPFAM" id="SSF110849">
    <property type="entry name" value="ParB/Sulfiredoxin"/>
    <property type="match status" value="1"/>
</dbReference>
<evidence type="ECO:0000313" key="7">
    <source>
        <dbReference type="Proteomes" id="UP000199428"/>
    </source>
</evidence>
<evidence type="ECO:0000256" key="2">
    <source>
        <dbReference type="ARBA" id="ARBA00006295"/>
    </source>
</evidence>
<dbReference type="Pfam" id="PF02195">
    <property type="entry name" value="ParB_N"/>
    <property type="match status" value="1"/>
</dbReference>
<dbReference type="RefSeq" id="WP_028247163.1">
    <property type="nucleotide sequence ID" value="NZ_FMWK01000015.1"/>
</dbReference>
<dbReference type="AlphaFoldDB" id="A0A1G5S489"/>
<dbReference type="PANTHER" id="PTHR33375">
    <property type="entry name" value="CHROMOSOME-PARTITIONING PROTEIN PARB-RELATED"/>
    <property type="match status" value="1"/>
</dbReference>
<dbReference type="Pfam" id="PF23552">
    <property type="entry name" value="ParB_C"/>
    <property type="match status" value="1"/>
</dbReference>